<proteinExistence type="predicted"/>
<reference evidence="2" key="1">
    <citation type="submission" date="2021-06" db="EMBL/GenBank/DDBJ databases">
        <title>Comparative genomics, transcriptomics and evolutionary studies reveal genomic signatures of adaptation to plant cell wall in hemibiotrophic fungi.</title>
        <authorList>
            <consortium name="DOE Joint Genome Institute"/>
            <person name="Baroncelli R."/>
            <person name="Diaz J.F."/>
            <person name="Benocci T."/>
            <person name="Peng M."/>
            <person name="Battaglia E."/>
            <person name="Haridas S."/>
            <person name="Andreopoulos W."/>
            <person name="Labutti K."/>
            <person name="Pangilinan J."/>
            <person name="Floch G.L."/>
            <person name="Makela M.R."/>
            <person name="Henrissat B."/>
            <person name="Grigoriev I.V."/>
            <person name="Crouch J.A."/>
            <person name="De Vries R.P."/>
            <person name="Sukno S.A."/>
            <person name="Thon M.R."/>
        </authorList>
    </citation>
    <scope>NUCLEOTIDE SEQUENCE</scope>
    <source>
        <strain evidence="2">CBS 125086</strain>
    </source>
</reference>
<protein>
    <submittedName>
        <fullName evidence="2">Uncharacterized protein</fullName>
    </submittedName>
</protein>
<evidence type="ECO:0000313" key="3">
    <source>
        <dbReference type="Proteomes" id="UP001230504"/>
    </source>
</evidence>
<dbReference type="RefSeq" id="XP_060416595.1">
    <property type="nucleotide sequence ID" value="XM_060559924.1"/>
</dbReference>
<comment type="caution">
    <text evidence="2">The sequence shown here is derived from an EMBL/GenBank/DDBJ whole genome shotgun (WGS) entry which is preliminary data.</text>
</comment>
<feature type="region of interest" description="Disordered" evidence="1">
    <location>
        <begin position="58"/>
        <end position="102"/>
    </location>
</feature>
<feature type="compositionally biased region" description="Basic residues" evidence="1">
    <location>
        <begin position="87"/>
        <end position="96"/>
    </location>
</feature>
<name>A0AAD8Q4A8_9PEZI</name>
<dbReference type="Proteomes" id="UP001230504">
    <property type="component" value="Unassembled WGS sequence"/>
</dbReference>
<keyword evidence="3" id="KW-1185">Reference proteome</keyword>
<organism evidence="2 3">
    <name type="scientific">Colletotrichum navitas</name>
    <dbReference type="NCBI Taxonomy" id="681940"/>
    <lineage>
        <taxon>Eukaryota</taxon>
        <taxon>Fungi</taxon>
        <taxon>Dikarya</taxon>
        <taxon>Ascomycota</taxon>
        <taxon>Pezizomycotina</taxon>
        <taxon>Sordariomycetes</taxon>
        <taxon>Hypocreomycetidae</taxon>
        <taxon>Glomerellales</taxon>
        <taxon>Glomerellaceae</taxon>
        <taxon>Colletotrichum</taxon>
        <taxon>Colletotrichum graminicola species complex</taxon>
    </lineage>
</organism>
<evidence type="ECO:0000313" key="2">
    <source>
        <dbReference type="EMBL" id="KAK1595583.1"/>
    </source>
</evidence>
<dbReference type="EMBL" id="JAHLJV010000015">
    <property type="protein sequence ID" value="KAK1595583.1"/>
    <property type="molecule type" value="Genomic_DNA"/>
</dbReference>
<dbReference type="AlphaFoldDB" id="A0AAD8Q4A8"/>
<dbReference type="GeneID" id="85444164"/>
<sequence length="203" mass="22533">MSNALAGVPSLLLDLVECSKKTGSDKIRPDQIGHLSVSLSPMGRNRWKLSSEHGLGHSPSLFATAAGGKQASGAQSRSSQREELRLRGRSRGRGNRRGSPVPSMHVAARLRWTNPEAWRRSVYGYGVLDEITVTHHRRMASVGVWRRGGGLRPVGSVLFYQFGQPGVSRRSQYDTRYRANKAGEERQDETRHMYMGVSFSRAT</sequence>
<accession>A0AAD8Q4A8</accession>
<feature type="compositionally biased region" description="Low complexity" evidence="1">
    <location>
        <begin position="65"/>
        <end position="78"/>
    </location>
</feature>
<evidence type="ECO:0000256" key="1">
    <source>
        <dbReference type="SAM" id="MobiDB-lite"/>
    </source>
</evidence>
<gene>
    <name evidence="2" type="ORF">LY79DRAFT_577950</name>
</gene>